<dbReference type="CDD" id="cd14951">
    <property type="entry name" value="NHL-2_like"/>
    <property type="match status" value="1"/>
</dbReference>
<evidence type="ECO:0000259" key="3">
    <source>
        <dbReference type="PROSITE" id="PS51352"/>
    </source>
</evidence>
<dbReference type="PROSITE" id="PS51352">
    <property type="entry name" value="THIOREDOXIN_2"/>
    <property type="match status" value="1"/>
</dbReference>
<dbReference type="InterPro" id="IPR011042">
    <property type="entry name" value="6-blade_b-propeller_TolB-like"/>
</dbReference>
<dbReference type="AlphaFoldDB" id="A0AAV4EZL5"/>
<organism evidence="4 5">
    <name type="scientific">Elysia marginata</name>
    <dbReference type="NCBI Taxonomy" id="1093978"/>
    <lineage>
        <taxon>Eukaryota</taxon>
        <taxon>Metazoa</taxon>
        <taxon>Spiralia</taxon>
        <taxon>Lophotrochozoa</taxon>
        <taxon>Mollusca</taxon>
        <taxon>Gastropoda</taxon>
        <taxon>Heterobranchia</taxon>
        <taxon>Euthyneura</taxon>
        <taxon>Panpulmonata</taxon>
        <taxon>Sacoglossa</taxon>
        <taxon>Placobranchoidea</taxon>
        <taxon>Plakobranchidae</taxon>
        <taxon>Elysia</taxon>
    </lineage>
</organism>
<dbReference type="Pfam" id="PF13905">
    <property type="entry name" value="Thioredoxin_8"/>
    <property type="match status" value="1"/>
</dbReference>
<dbReference type="InterPro" id="IPR001258">
    <property type="entry name" value="NHL_repeat"/>
</dbReference>
<feature type="repeat" description="NHL" evidence="2">
    <location>
        <begin position="516"/>
        <end position="548"/>
    </location>
</feature>
<sequence length="710" mass="77186">MNHSIFDVLGIISDFDEELAASHDKVVSTRKHLNQMDRLNFSVPNFSRGLDWLNVSEELNLGEHLKGKLVVLDFFTYCCINCMHILPDLEAVEEQFPSSAGVAVIGVHSAKFFNEKVTANIISAVLRYNIQHPVVNDENAEMWQALAVSCWPTLVFVGPDGQLLYSVAGEGHREKVIEFLKVATDYYADKLNKCDLPMRLEKDKAPVSSLSFPGKICLWSAKQSVIISDTGNHRIIVTDLQGVVKHVIGTGQVGFQDGSAKTAKFSSPQGVACDKTNIYVADTGNHALRQIAFGNGQIKVTTLSGTGHQGNDKNGGKIYSAQELSSPWDLVCSKTPDGEAPLLLVAMAGNHQIWVFFLADGQWYKGMSYPVGTCLRFAGSGMEENRNNSYPEKASFAQPSGLAISPKSSRNVLYIADSESSSVRSISLDNCKVSNVVGGERDPTNLFAFGDSDGKGFDAKLQHPLGVALLEDKLVVADSYNHKIKCVDLNTNVCETVAGTGQPGATVDPDNLKMCQFNEPGGLATDEVKKLVYIADTNNNAIKVLNLEKKSVHQMPIVFPKAVDQNTEGVDLKPVVKAAGKKEAASTLPDVTTRISVKQLSLNIPIELTEGQHLNTEAPNSWKLSASDDFSIKFITMLPSCDRKGELMIGSKSNTPLTHEVSLCVKVPQGITPGTLTLGLDLQIFVCLDDENVCLPPKTLHFKQVVSFTL</sequence>
<dbReference type="SUPFAM" id="SSF101898">
    <property type="entry name" value="NHL repeat"/>
    <property type="match status" value="1"/>
</dbReference>
<dbReference type="Gene3D" id="2.120.10.30">
    <property type="entry name" value="TolB, C-terminal domain"/>
    <property type="match status" value="3"/>
</dbReference>
<evidence type="ECO:0000313" key="5">
    <source>
        <dbReference type="Proteomes" id="UP000762676"/>
    </source>
</evidence>
<dbReference type="InterPro" id="IPR045302">
    <property type="entry name" value="NHL2_NHL_rpt_dom"/>
</dbReference>
<gene>
    <name evidence="4" type="ORF">ElyMa_001969400</name>
</gene>
<accession>A0AAV4EZL5</accession>
<dbReference type="PROSITE" id="PS51125">
    <property type="entry name" value="NHL"/>
    <property type="match status" value="1"/>
</dbReference>
<keyword evidence="5" id="KW-1185">Reference proteome</keyword>
<reference evidence="4 5" key="1">
    <citation type="journal article" date="2021" name="Elife">
        <title>Chloroplast acquisition without the gene transfer in kleptoplastic sea slugs, Plakobranchus ocellatus.</title>
        <authorList>
            <person name="Maeda T."/>
            <person name="Takahashi S."/>
            <person name="Yoshida T."/>
            <person name="Shimamura S."/>
            <person name="Takaki Y."/>
            <person name="Nagai Y."/>
            <person name="Toyoda A."/>
            <person name="Suzuki Y."/>
            <person name="Arimoto A."/>
            <person name="Ishii H."/>
            <person name="Satoh N."/>
            <person name="Nishiyama T."/>
            <person name="Hasebe M."/>
            <person name="Maruyama T."/>
            <person name="Minagawa J."/>
            <person name="Obokata J."/>
            <person name="Shigenobu S."/>
        </authorList>
    </citation>
    <scope>NUCLEOTIDE SEQUENCE [LARGE SCALE GENOMIC DNA]</scope>
</reference>
<evidence type="ECO:0000256" key="1">
    <source>
        <dbReference type="ARBA" id="ARBA00022737"/>
    </source>
</evidence>
<proteinExistence type="predicted"/>
<dbReference type="SUPFAM" id="SSF52833">
    <property type="entry name" value="Thioredoxin-like"/>
    <property type="match status" value="1"/>
</dbReference>
<keyword evidence="1" id="KW-0677">Repeat</keyword>
<dbReference type="InterPro" id="IPR012336">
    <property type="entry name" value="Thioredoxin-like_fold"/>
</dbReference>
<dbReference type="PANTHER" id="PTHR46388">
    <property type="entry name" value="NHL REPEAT-CONTAINING PROTEIN 2"/>
    <property type="match status" value="1"/>
</dbReference>
<protein>
    <submittedName>
        <fullName evidence="4">NHL repeat-containing protein 2-like</fullName>
    </submittedName>
</protein>
<name>A0AAV4EZL5_9GAST</name>
<dbReference type="InterPro" id="IPR036249">
    <property type="entry name" value="Thioredoxin-like_sf"/>
</dbReference>
<comment type="caution">
    <text evidence="4">The sequence shown here is derived from an EMBL/GenBank/DDBJ whole genome shotgun (WGS) entry which is preliminary data.</text>
</comment>
<feature type="domain" description="Thioredoxin" evidence="3">
    <location>
        <begin position="37"/>
        <end position="185"/>
    </location>
</feature>
<dbReference type="Gene3D" id="3.40.30.10">
    <property type="entry name" value="Glutaredoxin"/>
    <property type="match status" value="1"/>
</dbReference>
<dbReference type="InterPro" id="IPR013766">
    <property type="entry name" value="Thioredoxin_domain"/>
</dbReference>
<dbReference type="PANTHER" id="PTHR46388:SF2">
    <property type="entry name" value="NHL REPEAT-CONTAINING PROTEIN 2"/>
    <property type="match status" value="1"/>
</dbReference>
<dbReference type="Proteomes" id="UP000762676">
    <property type="component" value="Unassembled WGS sequence"/>
</dbReference>
<dbReference type="EMBL" id="BMAT01004020">
    <property type="protein sequence ID" value="GFR66407.1"/>
    <property type="molecule type" value="Genomic_DNA"/>
</dbReference>
<evidence type="ECO:0000313" key="4">
    <source>
        <dbReference type="EMBL" id="GFR66407.1"/>
    </source>
</evidence>
<evidence type="ECO:0000256" key="2">
    <source>
        <dbReference type="PROSITE-ProRule" id="PRU00504"/>
    </source>
</evidence>